<dbReference type="InterPro" id="IPR049249">
    <property type="entry name" value="DUF6882"/>
</dbReference>
<gene>
    <name evidence="1" type="ORF">E5K02_04840</name>
</gene>
<reference evidence="1 2" key="1">
    <citation type="submission" date="2019-04" db="EMBL/GenBank/DDBJ databases">
        <authorList>
            <person name="Feng G."/>
            <person name="Zhang J."/>
            <person name="Zhu H."/>
        </authorList>
    </citation>
    <scope>NUCLEOTIDE SEQUENCE [LARGE SCALE GENOMIC DNA]</scope>
    <source>
        <strain evidence="1 2">9PBR-1</strain>
    </source>
</reference>
<protein>
    <submittedName>
        <fullName evidence="1">Uncharacterized protein</fullName>
    </submittedName>
</protein>
<dbReference type="EMBL" id="SRMB01000001">
    <property type="protein sequence ID" value="TGE28792.1"/>
    <property type="molecule type" value="Genomic_DNA"/>
</dbReference>
<evidence type="ECO:0000313" key="1">
    <source>
        <dbReference type="EMBL" id="TGE28792.1"/>
    </source>
</evidence>
<name>A0A4Z0QJE1_9BACT</name>
<comment type="caution">
    <text evidence="1">The sequence shown here is derived from an EMBL/GenBank/DDBJ whole genome shotgun (WGS) entry which is preliminary data.</text>
</comment>
<keyword evidence="2" id="KW-1185">Reference proteome</keyword>
<sequence length="251" mass="29382">METIDYRSFAQKCVDDLKVLQAELQEKYELDGYENWFYNQATGLLTFSTGPVELNFKYFQAGSFSQKSNTWKWSWDNDHTLSNVKDASNVIKEFGHRSGFPKLTTGYFPSDEFEAWEFTAIAAKLTHGIGVYRPVSDQLQLFLIITEVLDNETAQSIKDKYVECGTHEYRRRAFVCKHLSFTNEVGFEEAFETFPEMELEEDDDFQAWCDKCEIVRQKEDGWNDKSMAFADIKLVCERCYFEIKEVNLGYR</sequence>
<organism evidence="1 2">
    <name type="scientific">Hymenobacter metallicola</name>
    <dbReference type="NCBI Taxonomy" id="2563114"/>
    <lineage>
        <taxon>Bacteria</taxon>
        <taxon>Pseudomonadati</taxon>
        <taxon>Bacteroidota</taxon>
        <taxon>Cytophagia</taxon>
        <taxon>Cytophagales</taxon>
        <taxon>Hymenobacteraceae</taxon>
        <taxon>Hymenobacter</taxon>
    </lineage>
</organism>
<evidence type="ECO:0000313" key="2">
    <source>
        <dbReference type="Proteomes" id="UP000298471"/>
    </source>
</evidence>
<dbReference type="AlphaFoldDB" id="A0A4Z0QJE1"/>
<dbReference type="Pfam" id="PF21813">
    <property type="entry name" value="DUF6882"/>
    <property type="match status" value="1"/>
</dbReference>
<proteinExistence type="predicted"/>
<accession>A0A4Z0QJE1</accession>
<dbReference type="Proteomes" id="UP000298471">
    <property type="component" value="Unassembled WGS sequence"/>
</dbReference>
<dbReference type="RefSeq" id="WP_135392598.1">
    <property type="nucleotide sequence ID" value="NZ_SRMB01000001.1"/>
</dbReference>
<dbReference type="OrthoDB" id="7859927at2"/>